<dbReference type="PROSITE" id="PS50280">
    <property type="entry name" value="SET"/>
    <property type="match status" value="1"/>
</dbReference>
<dbReference type="PROSITE" id="PS50005">
    <property type="entry name" value="TPR"/>
    <property type="match status" value="1"/>
</dbReference>
<evidence type="ECO:0000313" key="4">
    <source>
        <dbReference type="Proteomes" id="UP000193144"/>
    </source>
</evidence>
<dbReference type="SUPFAM" id="SSF48452">
    <property type="entry name" value="TPR-like"/>
    <property type="match status" value="1"/>
</dbReference>
<dbReference type="CDD" id="cd20071">
    <property type="entry name" value="SET_SMYD"/>
    <property type="match status" value="1"/>
</dbReference>
<accession>A0A1Y1ZJ22</accession>
<evidence type="ECO:0000313" key="3">
    <source>
        <dbReference type="EMBL" id="ORY10241.1"/>
    </source>
</evidence>
<gene>
    <name evidence="3" type="ORF">BCR34DRAFT_567099</name>
</gene>
<dbReference type="PANTHER" id="PTHR47643">
    <property type="entry name" value="TPR DOMAIN PROTEIN (AFU_ORTHOLOGUE AFUA_5G12710)"/>
    <property type="match status" value="1"/>
</dbReference>
<dbReference type="STRING" id="1231657.A0A1Y1ZJ22"/>
<dbReference type="Pfam" id="PF00856">
    <property type="entry name" value="SET"/>
    <property type="match status" value="1"/>
</dbReference>
<dbReference type="OrthoDB" id="438641at2759"/>
<sequence length="656" mass="72718">MTTQAGENTIFLTEKEAARIKITVKKRLERCSETKGRAREPRDSTSAIQQATGASLMADMGGAPDPDMTEMQGRGGTLPALAIGQPYPPCIIPMKDLQPMTVEDLRMDTHHRGKRLTVKRVSPVVALVARSWTMVQDEGGDQTERLEICLHKSRHGEDMLESSKAFVVKEPYFTLNDQGEPTIRIDHPSDLVVCQDQSNVDSTDAAAAEKIAKTYKDKGNAALKKQDLALAHEKYTAGLKIATADAVSNTNPDLAKDIARNRAYVNILLNQLDEAQTDAKSSLTGKDDQRSKELDSKAYFRAGSAAYSLGEYLLAKSLFDEQMKLTPGDKDATLYLRRIQLRLREQESGTYDFHKIRASLSQARPRVDAGSFIGNTEVKDSPGRGRGLFAIRDIPSGGIIMCEKAFCVVWGHENDTLTAMTYDVRDDKIRVSPVGLSNAIVQKLISNPSQIHRVMDLYGDYHGDGKDVITTEDGPIVDTFRVHDIVSRNAFGPGSQYGEEGARNASTGLWIWAAYINHSCISNAKKEYVGDLMILQATRAVASGEEIFHSYDESIDYDARKSSLMTTWGFECQCALCTAEKADDPAVRRRRLELVGEADAFVQREHWANAKRLTVSKAQRLARAIDETYDSKRFKDLPRTASKAIQGWLSKASPRR</sequence>
<dbReference type="InterPro" id="IPR019734">
    <property type="entry name" value="TPR_rpt"/>
</dbReference>
<comment type="caution">
    <text evidence="3">The sequence shown here is derived from an EMBL/GenBank/DDBJ whole genome shotgun (WGS) entry which is preliminary data.</text>
</comment>
<dbReference type="SMART" id="SM00317">
    <property type="entry name" value="SET"/>
    <property type="match status" value="1"/>
</dbReference>
<evidence type="ECO:0000256" key="1">
    <source>
        <dbReference type="PROSITE-ProRule" id="PRU00339"/>
    </source>
</evidence>
<dbReference type="EMBL" id="MCFA01000075">
    <property type="protein sequence ID" value="ORY10241.1"/>
    <property type="molecule type" value="Genomic_DNA"/>
</dbReference>
<organism evidence="3 4">
    <name type="scientific">Clohesyomyces aquaticus</name>
    <dbReference type="NCBI Taxonomy" id="1231657"/>
    <lineage>
        <taxon>Eukaryota</taxon>
        <taxon>Fungi</taxon>
        <taxon>Dikarya</taxon>
        <taxon>Ascomycota</taxon>
        <taxon>Pezizomycotina</taxon>
        <taxon>Dothideomycetes</taxon>
        <taxon>Pleosporomycetidae</taxon>
        <taxon>Pleosporales</taxon>
        <taxon>Lindgomycetaceae</taxon>
        <taxon>Clohesyomyces</taxon>
    </lineage>
</organism>
<keyword evidence="4" id="KW-1185">Reference proteome</keyword>
<dbReference type="InterPro" id="IPR001214">
    <property type="entry name" value="SET_dom"/>
</dbReference>
<dbReference type="InterPro" id="IPR011990">
    <property type="entry name" value="TPR-like_helical_dom_sf"/>
</dbReference>
<dbReference type="Proteomes" id="UP000193144">
    <property type="component" value="Unassembled WGS sequence"/>
</dbReference>
<dbReference type="Gene3D" id="2.170.270.10">
    <property type="entry name" value="SET domain"/>
    <property type="match status" value="1"/>
</dbReference>
<feature type="repeat" description="TPR" evidence="1">
    <location>
        <begin position="296"/>
        <end position="329"/>
    </location>
</feature>
<dbReference type="Gene3D" id="1.25.40.10">
    <property type="entry name" value="Tetratricopeptide repeat domain"/>
    <property type="match status" value="1"/>
</dbReference>
<protein>
    <recommendedName>
        <fullName evidence="2">SET domain-containing protein</fullName>
    </recommendedName>
</protein>
<dbReference type="AlphaFoldDB" id="A0A1Y1ZJ22"/>
<dbReference type="InterPro" id="IPR053209">
    <property type="entry name" value="Gramillin-biosynth_MTr"/>
</dbReference>
<feature type="domain" description="SET" evidence="2">
    <location>
        <begin position="374"/>
        <end position="552"/>
    </location>
</feature>
<dbReference type="SUPFAM" id="SSF82199">
    <property type="entry name" value="SET domain"/>
    <property type="match status" value="1"/>
</dbReference>
<evidence type="ECO:0000259" key="2">
    <source>
        <dbReference type="PROSITE" id="PS50280"/>
    </source>
</evidence>
<name>A0A1Y1ZJ22_9PLEO</name>
<keyword evidence="1" id="KW-0802">TPR repeat</keyword>
<reference evidence="3 4" key="1">
    <citation type="submission" date="2016-07" db="EMBL/GenBank/DDBJ databases">
        <title>Pervasive Adenine N6-methylation of Active Genes in Fungi.</title>
        <authorList>
            <consortium name="DOE Joint Genome Institute"/>
            <person name="Mondo S.J."/>
            <person name="Dannebaum R.O."/>
            <person name="Kuo R.C."/>
            <person name="Labutti K."/>
            <person name="Haridas S."/>
            <person name="Kuo A."/>
            <person name="Salamov A."/>
            <person name="Ahrendt S.R."/>
            <person name="Lipzen A."/>
            <person name="Sullivan W."/>
            <person name="Andreopoulos W.B."/>
            <person name="Clum A."/>
            <person name="Lindquist E."/>
            <person name="Daum C."/>
            <person name="Ramamoorthy G.K."/>
            <person name="Gryganskyi A."/>
            <person name="Culley D."/>
            <person name="Magnuson J.K."/>
            <person name="James T.Y."/>
            <person name="O'Malley M.A."/>
            <person name="Stajich J.E."/>
            <person name="Spatafora J.W."/>
            <person name="Visel A."/>
            <person name="Grigoriev I.V."/>
        </authorList>
    </citation>
    <scope>NUCLEOTIDE SEQUENCE [LARGE SCALE GENOMIC DNA]</scope>
    <source>
        <strain evidence="3 4">CBS 115471</strain>
    </source>
</reference>
<dbReference type="PANTHER" id="PTHR47643:SF2">
    <property type="entry name" value="TPR DOMAIN PROTEIN (AFU_ORTHOLOGUE AFUA_5G12710)"/>
    <property type="match status" value="1"/>
</dbReference>
<dbReference type="InterPro" id="IPR046341">
    <property type="entry name" value="SET_dom_sf"/>
</dbReference>
<proteinExistence type="predicted"/>